<evidence type="ECO:0000313" key="1">
    <source>
        <dbReference type="EMBL" id="CAN0544150.1"/>
    </source>
</evidence>
<accession>A0AC60A5E8</accession>
<reference evidence="1" key="1">
    <citation type="submission" date="2023-05" db="EMBL/GenBank/DDBJ databases">
        <authorList>
            <consortium name="ELIXIR-Norway"/>
        </authorList>
    </citation>
    <scope>NUCLEOTIDE SEQUENCE</scope>
</reference>
<protein>
    <submittedName>
        <fullName evidence="1">Uncharacterized protein</fullName>
    </submittedName>
</protein>
<organism evidence="1 2">
    <name type="scientific">Rangifer tarandus platyrhynchus</name>
    <name type="common">Svalbard reindeer</name>
    <dbReference type="NCBI Taxonomy" id="3082113"/>
    <lineage>
        <taxon>Eukaryota</taxon>
        <taxon>Metazoa</taxon>
        <taxon>Chordata</taxon>
        <taxon>Craniata</taxon>
        <taxon>Vertebrata</taxon>
        <taxon>Euteleostomi</taxon>
        <taxon>Mammalia</taxon>
        <taxon>Eutheria</taxon>
        <taxon>Laurasiatheria</taxon>
        <taxon>Artiodactyla</taxon>
        <taxon>Ruminantia</taxon>
        <taxon>Pecora</taxon>
        <taxon>Cervidae</taxon>
        <taxon>Odocoileinae</taxon>
        <taxon>Rangifer</taxon>
    </lineage>
</organism>
<sequence>MGRPGSGSRKAPGLEKTLGKAGGQVPGRPRAWRKPLGRQRAERIRAGAGGSGSPDGWEAGGRGGSRCADRRGGPGGPGRRGGGRH</sequence>
<gene>
    <name evidence="1" type="ORF">MRATA1EN22A_LOCUS25777</name>
</gene>
<proteinExistence type="predicted"/>
<dbReference type="EMBL" id="OX596090">
    <property type="protein sequence ID" value="CAN0544150.1"/>
    <property type="molecule type" value="Genomic_DNA"/>
</dbReference>
<feature type="non-terminal residue" evidence="1">
    <location>
        <position position="85"/>
    </location>
</feature>
<name>A0AC60A5E8_RANTA</name>
<reference evidence="1" key="2">
    <citation type="submission" date="2025-03" db="EMBL/GenBank/DDBJ databases">
        <authorList>
            <consortium name="ELIXIR-Norway"/>
            <consortium name="Elixir Norway"/>
        </authorList>
    </citation>
    <scope>NUCLEOTIDE SEQUENCE</scope>
</reference>
<evidence type="ECO:0000313" key="2">
    <source>
        <dbReference type="Proteomes" id="UP001162501"/>
    </source>
</evidence>
<dbReference type="Proteomes" id="UP001162501">
    <property type="component" value="Chromosome 6"/>
</dbReference>